<feature type="compositionally biased region" description="Polar residues" evidence="1">
    <location>
        <begin position="519"/>
        <end position="538"/>
    </location>
</feature>
<dbReference type="PANTHER" id="PTHR10480">
    <property type="entry name" value="PROTEIN UNC-13 HOMOLOG"/>
    <property type="match status" value="1"/>
</dbReference>
<feature type="region of interest" description="Disordered" evidence="1">
    <location>
        <begin position="752"/>
        <end position="863"/>
    </location>
</feature>
<dbReference type="InterPro" id="IPR035892">
    <property type="entry name" value="C2_domain_sf"/>
</dbReference>
<dbReference type="GO" id="GO:0042734">
    <property type="term" value="C:presynaptic membrane"/>
    <property type="evidence" value="ECO:0007669"/>
    <property type="project" value="TreeGrafter"/>
</dbReference>
<reference evidence="2 3" key="1">
    <citation type="submission" date="2019-05" db="EMBL/GenBank/DDBJ databases">
        <title>Another draft genome of Portunus trituberculatus and its Hox gene families provides insights of decapod evolution.</title>
        <authorList>
            <person name="Jeong J.-H."/>
            <person name="Song I."/>
            <person name="Kim S."/>
            <person name="Choi T."/>
            <person name="Kim D."/>
            <person name="Ryu S."/>
            <person name="Kim W."/>
        </authorList>
    </citation>
    <scope>NUCLEOTIDE SEQUENCE [LARGE SCALE GENOMIC DNA]</scope>
    <source>
        <tissue evidence="2">Muscle</tissue>
    </source>
</reference>
<feature type="region of interest" description="Disordered" evidence="1">
    <location>
        <begin position="298"/>
        <end position="320"/>
    </location>
</feature>
<dbReference type="GO" id="GO:0019992">
    <property type="term" value="F:diacylglycerol binding"/>
    <property type="evidence" value="ECO:0007669"/>
    <property type="project" value="InterPro"/>
</dbReference>
<feature type="region of interest" description="Disordered" evidence="1">
    <location>
        <begin position="112"/>
        <end position="145"/>
    </location>
</feature>
<feature type="compositionally biased region" description="Low complexity" evidence="1">
    <location>
        <begin position="351"/>
        <end position="370"/>
    </location>
</feature>
<feature type="compositionally biased region" description="Low complexity" evidence="1">
    <location>
        <begin position="819"/>
        <end position="834"/>
    </location>
</feature>
<dbReference type="GO" id="GO:0030672">
    <property type="term" value="C:synaptic vesicle membrane"/>
    <property type="evidence" value="ECO:0007669"/>
    <property type="project" value="TreeGrafter"/>
</dbReference>
<dbReference type="InterPro" id="IPR027080">
    <property type="entry name" value="Unc-13"/>
</dbReference>
<dbReference type="PANTHER" id="PTHR10480:SF12">
    <property type="entry name" value="UNC-13, ISOFORM E"/>
    <property type="match status" value="1"/>
</dbReference>
<dbReference type="GO" id="GO:0017075">
    <property type="term" value="F:syntaxin-1 binding"/>
    <property type="evidence" value="ECO:0007669"/>
    <property type="project" value="TreeGrafter"/>
</dbReference>
<evidence type="ECO:0000313" key="3">
    <source>
        <dbReference type="Proteomes" id="UP000324222"/>
    </source>
</evidence>
<dbReference type="GO" id="GO:0061789">
    <property type="term" value="P:dense core granule priming"/>
    <property type="evidence" value="ECO:0007669"/>
    <property type="project" value="TreeGrafter"/>
</dbReference>
<dbReference type="GO" id="GO:0043195">
    <property type="term" value="C:terminal bouton"/>
    <property type="evidence" value="ECO:0007669"/>
    <property type="project" value="TreeGrafter"/>
</dbReference>
<name>A0A5B7DAX8_PORTR</name>
<accession>A0A5B7DAX8</accession>
<feature type="compositionally biased region" description="Basic and acidic residues" evidence="1">
    <location>
        <begin position="847"/>
        <end position="857"/>
    </location>
</feature>
<organism evidence="2 3">
    <name type="scientific">Portunus trituberculatus</name>
    <name type="common">Swimming crab</name>
    <name type="synonym">Neptunus trituberculatus</name>
    <dbReference type="NCBI Taxonomy" id="210409"/>
    <lineage>
        <taxon>Eukaryota</taxon>
        <taxon>Metazoa</taxon>
        <taxon>Ecdysozoa</taxon>
        <taxon>Arthropoda</taxon>
        <taxon>Crustacea</taxon>
        <taxon>Multicrustacea</taxon>
        <taxon>Malacostraca</taxon>
        <taxon>Eumalacostraca</taxon>
        <taxon>Eucarida</taxon>
        <taxon>Decapoda</taxon>
        <taxon>Pleocyemata</taxon>
        <taxon>Brachyura</taxon>
        <taxon>Eubrachyura</taxon>
        <taxon>Portunoidea</taxon>
        <taxon>Portunidae</taxon>
        <taxon>Portuninae</taxon>
        <taxon>Portunus</taxon>
    </lineage>
</organism>
<feature type="region of interest" description="Disordered" evidence="1">
    <location>
        <begin position="1030"/>
        <end position="1086"/>
    </location>
</feature>
<dbReference type="GO" id="GO:0098831">
    <property type="term" value="C:presynaptic active zone cytoplasmic component"/>
    <property type="evidence" value="ECO:0007669"/>
    <property type="project" value="TreeGrafter"/>
</dbReference>
<feature type="compositionally biased region" description="Basic and acidic residues" evidence="1">
    <location>
        <begin position="709"/>
        <end position="721"/>
    </location>
</feature>
<feature type="region of interest" description="Disordered" evidence="1">
    <location>
        <begin position="514"/>
        <end position="591"/>
    </location>
</feature>
<feature type="compositionally biased region" description="Low complexity" evidence="1">
    <location>
        <begin position="129"/>
        <end position="145"/>
    </location>
</feature>
<feature type="compositionally biased region" description="Polar residues" evidence="1">
    <location>
        <begin position="1073"/>
        <end position="1086"/>
    </location>
</feature>
<comment type="caution">
    <text evidence="2">The sequence shown here is derived from an EMBL/GenBank/DDBJ whole genome shotgun (WGS) entry which is preliminary data.</text>
</comment>
<dbReference type="GO" id="GO:0016081">
    <property type="term" value="P:synaptic vesicle docking"/>
    <property type="evidence" value="ECO:0007669"/>
    <property type="project" value="TreeGrafter"/>
</dbReference>
<feature type="compositionally biased region" description="Low complexity" evidence="1">
    <location>
        <begin position="1031"/>
        <end position="1048"/>
    </location>
</feature>
<gene>
    <name evidence="2" type="primary">UNC13A_1</name>
    <name evidence="2" type="ORF">E2C01_011303</name>
</gene>
<feature type="compositionally biased region" description="Polar residues" evidence="1">
    <location>
        <begin position="309"/>
        <end position="320"/>
    </location>
</feature>
<feature type="compositionally biased region" description="Basic and acidic residues" evidence="1">
    <location>
        <begin position="1057"/>
        <end position="1071"/>
    </location>
</feature>
<dbReference type="Gene3D" id="2.60.40.150">
    <property type="entry name" value="C2 domain"/>
    <property type="match status" value="1"/>
</dbReference>
<evidence type="ECO:0000313" key="2">
    <source>
        <dbReference type="EMBL" id="MPC18417.1"/>
    </source>
</evidence>
<dbReference type="GO" id="GO:0099525">
    <property type="term" value="P:presynaptic dense core vesicle exocytosis"/>
    <property type="evidence" value="ECO:0007669"/>
    <property type="project" value="TreeGrafter"/>
</dbReference>
<proteinExistence type="predicted"/>
<dbReference type="Proteomes" id="UP000324222">
    <property type="component" value="Unassembled WGS sequence"/>
</dbReference>
<feature type="compositionally biased region" description="Low complexity" evidence="1">
    <location>
        <begin position="1439"/>
        <end position="1457"/>
    </location>
</feature>
<evidence type="ECO:0000256" key="1">
    <source>
        <dbReference type="SAM" id="MobiDB-lite"/>
    </source>
</evidence>
<dbReference type="GO" id="GO:0035249">
    <property type="term" value="P:synaptic transmission, glutamatergic"/>
    <property type="evidence" value="ECO:0007669"/>
    <property type="project" value="TreeGrafter"/>
</dbReference>
<feature type="compositionally biased region" description="Polar residues" evidence="1">
    <location>
        <begin position="1371"/>
        <end position="1400"/>
    </location>
</feature>
<feature type="region of interest" description="Disordered" evidence="1">
    <location>
        <begin position="336"/>
        <end position="502"/>
    </location>
</feature>
<feature type="compositionally biased region" description="Acidic residues" evidence="1">
    <location>
        <begin position="1118"/>
        <end position="1127"/>
    </location>
</feature>
<feature type="region of interest" description="Disordered" evidence="1">
    <location>
        <begin position="1368"/>
        <end position="1487"/>
    </location>
</feature>
<feature type="region of interest" description="Disordered" evidence="1">
    <location>
        <begin position="1286"/>
        <end position="1354"/>
    </location>
</feature>
<dbReference type="GO" id="GO:0016082">
    <property type="term" value="P:synaptic vesicle priming"/>
    <property type="evidence" value="ECO:0007669"/>
    <property type="project" value="TreeGrafter"/>
</dbReference>
<feature type="compositionally biased region" description="Low complexity" evidence="1">
    <location>
        <begin position="1412"/>
        <end position="1431"/>
    </location>
</feature>
<dbReference type="GO" id="GO:0031594">
    <property type="term" value="C:neuromuscular junction"/>
    <property type="evidence" value="ECO:0007669"/>
    <property type="project" value="TreeGrafter"/>
</dbReference>
<feature type="compositionally biased region" description="Low complexity" evidence="1">
    <location>
        <begin position="268"/>
        <end position="278"/>
    </location>
</feature>
<dbReference type="GO" id="GO:0005516">
    <property type="term" value="F:calmodulin binding"/>
    <property type="evidence" value="ECO:0007669"/>
    <property type="project" value="TreeGrafter"/>
</dbReference>
<feature type="compositionally biased region" description="Polar residues" evidence="1">
    <location>
        <begin position="786"/>
        <end position="800"/>
    </location>
</feature>
<feature type="compositionally biased region" description="Low complexity" evidence="1">
    <location>
        <begin position="456"/>
        <end position="469"/>
    </location>
</feature>
<feature type="compositionally biased region" description="Basic and acidic residues" evidence="1">
    <location>
        <begin position="1325"/>
        <end position="1339"/>
    </location>
</feature>
<protein>
    <submittedName>
        <fullName evidence="2">Protein unc-13 A</fullName>
    </submittedName>
</protein>
<feature type="compositionally biased region" description="Low complexity" evidence="1">
    <location>
        <begin position="478"/>
        <end position="502"/>
    </location>
</feature>
<feature type="compositionally biased region" description="Basic and acidic residues" evidence="1">
    <location>
        <begin position="544"/>
        <end position="574"/>
    </location>
</feature>
<keyword evidence="3" id="KW-1185">Reference proteome</keyword>
<feature type="compositionally biased region" description="Basic and acidic residues" evidence="1">
    <location>
        <begin position="211"/>
        <end position="220"/>
    </location>
</feature>
<dbReference type="OrthoDB" id="10053234at2759"/>
<feature type="region of interest" description="Disordered" evidence="1">
    <location>
        <begin position="167"/>
        <end position="199"/>
    </location>
</feature>
<dbReference type="EMBL" id="VSRR010000678">
    <property type="protein sequence ID" value="MPC18417.1"/>
    <property type="molecule type" value="Genomic_DNA"/>
</dbReference>
<feature type="region of interest" description="Disordered" evidence="1">
    <location>
        <begin position="703"/>
        <end position="729"/>
    </location>
</feature>
<dbReference type="SUPFAM" id="SSF49562">
    <property type="entry name" value="C2 domain (Calcium/lipid-binding domain, CaLB)"/>
    <property type="match status" value="1"/>
</dbReference>
<feature type="compositionally biased region" description="Polar residues" evidence="1">
    <location>
        <begin position="253"/>
        <end position="267"/>
    </location>
</feature>
<feature type="region of interest" description="Disordered" evidence="1">
    <location>
        <begin position="1104"/>
        <end position="1127"/>
    </location>
</feature>
<feature type="region of interest" description="Disordered" evidence="1">
    <location>
        <begin position="211"/>
        <end position="278"/>
    </location>
</feature>
<sequence length="1538" mass="170250">MEHIYTACNTLFVILKRASSETNRLDTGLLVEVWNKGLIWDKALGYLWLPLTNIQYSNEEGEGRWYNLDADRVVENGEVKGTANPTGDSLLLDCRFELPWALDPVLPNGPCGSGEPGQAYAGVGGSHDAPPSSLSPSSSSTARPSLSTVKLLNTVTFETIESATDYDDECVDSSKPSERPDLLTTAASETVDSGIGNDELGAETSISRFLSRSDEAKVEQSDAVSGTDEGGSSPFRFSFQIPLSQKDRELSSPPASDSKTFSWDPETSVSSYANAQSSSPKVTLVTTKFASLSVCSPDREQLPPCKTFPETSSPSAVPSSGIFNIKLLKENLLRESEGLDPLQPSPNLEDSSSTSSYLTLSGSSGFFSKSNATDEVPSSKTSPTAETEYPTEVNGEVPSSTFNFLRSPARTEPEAPPAEEAPSTDSFRPTRFSFLTRDYLPPLDSSTEEERAPGWSSSSSEQPISSPVSGFTFSFSRTTEASATTLTSATATPVLATTTSPPQEKSRFFTFLNLRHSPGSESPPSVASGESEQVSTPGSVPKLNYHETPKVCDDEDGETLKDEKTNKLLSEKIKIGSSESKQSGEEKKALTPRSICVHGAASPPTGVRQARPFLMGFLTDLEETEAQELQRKLEILNHIMDQETRGAPGNTRNPQLNLMCECVLEGAGMSEDSDYTSDINYPVGQHPNSSVSQFLGVATQMSTPQRSLETSRENSYERDDGVQYGGEAGYGEGYDRGMADDYYSYTLEHNKKNEGHKPSVADEDLFYNSRPNNRKDYRPKTWLSLAGTTRRPSLERQTTMYDEEGGGQRTEGTSRENRYSNYHSYYHQYSSSQEDPSAPAVSEGEYGYDKKAKKEDQVDQGYQNEEEGWYDKERTDGYYGDYNKECYKDEGYQNDKSDDGYAGEQYDQYGYGYDQYSGYDEYYGYDKTGENYDYAQYGYYGEDGTWIYYQNYDGYYGYYDEAGVFHTYNENYNYAYRSNEHLDSMAELQGDIGKAYDSSKVITAPSSLASTFTITTSAITTTKALNSVLPTTTSSSTTAKSSGKQATSMGRTLTKQESVRSDKMPVDEAERQSLATLPETTDPTYQAELDQTSLWQQESYETALTDKTQQRQDSFETAPEDSLYDEDIQGQDEYYDEDYDSHWSRRGYPGHDPYYDDDYYDDDRRSQIYEDYPDSFDNDDVSSIVGTERGLPRYPSQGERFLDGDTQYSTEYESGTESREAVNDRIEPYPGDLSKIIDFDMKTRAEHVKAESDTAKVSPEGGSTRETSAAKDSKKMFFEAKMMQMSNDKSTVAPSEKVVEKELPVQSAEQTQTVAEAHTPSKSLAEADVKVMSQNKDDVASGEPTIKSQSLTEKSKDKLFNFEAKLRQVQLGPSSQPSKAQSGPTATTLSQPAEQVSRQSSFEDKMRQMKGILKLPTLPTSLPTSLPIKLPDLTRGSVPKPQASAAASATRPAAAPEQAKEAEHPPQQKVTQPDKSGSEPAADQAKKDTFEEKMKALQKPSSEHFNYHYFNNHYSYHTHHIFRDHPNHGCLECYGCPG</sequence>
<feature type="region of interest" description="Disordered" evidence="1">
    <location>
        <begin position="1249"/>
        <end position="1273"/>
    </location>
</feature>
<feature type="compositionally biased region" description="Polar residues" evidence="1">
    <location>
        <begin position="371"/>
        <end position="385"/>
    </location>
</feature>